<dbReference type="SUPFAM" id="SSF52047">
    <property type="entry name" value="RNI-like"/>
    <property type="match status" value="1"/>
</dbReference>
<dbReference type="AlphaFoldDB" id="A0A8H5CAJ7"/>
<dbReference type="OrthoDB" id="2895182at2759"/>
<comment type="caution">
    <text evidence="1">The sequence shown here is derived from an EMBL/GenBank/DDBJ whole genome shotgun (WGS) entry which is preliminary data.</text>
</comment>
<sequence length="1124" mass="127169">MQGGVYAAGDFDLVPTELLQGTTPLSVETGTLLRSKDKCLEDEFQQLVPHPYSHDTSPTAVPTFQDLFTTINAQSAALSIRNLPDEVLQQVFLFSCFDSEGMHGEQTLRYLCSVDHHWRETAISHCHLWTSLPPMHFDDRNPETVPRVIAGVKLYICRSGSLPISFEFEASQHPYPVRRDFTQIQSALTLLLEQGSRWGRVILKLPGFGIKQLVETIKGPFPSLASLDILIPEFPHIVASPQGSGSLLDVFCDAPNLRELSYRSSHFWKTTIVEGLAKLPLSQLEVFKSISQDDRRAYRDILESPSPNLRSIECASKDFAVLPRSTFIFLPHLTILKLHAWEFLCDIASHIEALTLPSLKHLEVKSNTPERVLGDQMYAAIQTLVRQSSCSLESLCFSSELSNSLALTDILSQSPELVELDFPFPDAECLSAMVYDPSSPSPIVPKLKTLIFRSQSTWHWYNNPLQSAALKKMLMSRSTSLLSDAKREDTDGMLQEVTFLYTSEFTLLHNLSPTVGDVCFDGEDMAKQAWKDTDAWAQCMFTYPYHSLRDWFNPKLMLSFQRLMRNLESLVLKGGDLCTHKLMAYGIPSLLHALGLMKTGSVPGDRLFHFRYRAKKLLKKWKPFLLRDARRYRWCHYAHGTACLKWGTSADDGDRELTEEELWANLVGMDSSALQSLDIAFVSSSVGDTSDRGRGLDAFCSAPYLRKVACDSIYGWPTNAAGSFSELPLLQLEEFKTISYTDGGRAYVDLLSSSSAQLRSVYCASFDFISTPTSPSTFLPNLTFLKLRAYQFLSDIASHLQTLTLPSLLHLEVLSTNPETIASDRMYTSIRTLLRQSECSLEYLGFSSEASNAPALADILALSPNLVELDIDLPGVDCLRVLTIDPSPFPRPNEALRTLILRWENILPWVATAEERQSFVDMLKSRYAYSDQTPQEVIFVYPSETTMLQDLPSRAGNASFDDHVLGKQAWTETNVWIRFLFTTRYHSMKDWVNPQLFKKFDRLMRDLENIDMKDGTMGTHQLMAYGLPTFLRIVGEMGGGTIPGDRIFHFRSRAKKLLATWRPLLLRDARRYRWCHYTRGAVSLKWGVRGMGREMTEEELWNDVVGIEAEPKARNYPLLTSWRS</sequence>
<evidence type="ECO:0000313" key="1">
    <source>
        <dbReference type="EMBL" id="KAF5337012.1"/>
    </source>
</evidence>
<evidence type="ECO:0000313" key="2">
    <source>
        <dbReference type="Proteomes" id="UP000541558"/>
    </source>
</evidence>
<reference evidence="1 2" key="1">
    <citation type="journal article" date="2020" name="ISME J.">
        <title>Uncovering the hidden diversity of litter-decomposition mechanisms in mushroom-forming fungi.</title>
        <authorList>
            <person name="Floudas D."/>
            <person name="Bentzer J."/>
            <person name="Ahren D."/>
            <person name="Johansson T."/>
            <person name="Persson P."/>
            <person name="Tunlid A."/>
        </authorList>
    </citation>
    <scope>NUCLEOTIDE SEQUENCE [LARGE SCALE GENOMIC DNA]</scope>
    <source>
        <strain evidence="1 2">CBS 175.51</strain>
    </source>
</reference>
<dbReference type="EMBL" id="JAACJK010000057">
    <property type="protein sequence ID" value="KAF5337012.1"/>
    <property type="molecule type" value="Genomic_DNA"/>
</dbReference>
<dbReference type="Proteomes" id="UP000541558">
    <property type="component" value="Unassembled WGS sequence"/>
</dbReference>
<organism evidence="1 2">
    <name type="scientific">Ephemerocybe angulata</name>
    <dbReference type="NCBI Taxonomy" id="980116"/>
    <lineage>
        <taxon>Eukaryota</taxon>
        <taxon>Fungi</taxon>
        <taxon>Dikarya</taxon>
        <taxon>Basidiomycota</taxon>
        <taxon>Agaricomycotina</taxon>
        <taxon>Agaricomycetes</taxon>
        <taxon>Agaricomycetidae</taxon>
        <taxon>Agaricales</taxon>
        <taxon>Agaricineae</taxon>
        <taxon>Psathyrellaceae</taxon>
        <taxon>Ephemerocybe</taxon>
    </lineage>
</organism>
<gene>
    <name evidence="1" type="ORF">D9611_002948</name>
</gene>
<evidence type="ECO:0008006" key="3">
    <source>
        <dbReference type="Google" id="ProtNLM"/>
    </source>
</evidence>
<protein>
    <recommendedName>
        <fullName evidence="3">F-box domain-containing protein</fullName>
    </recommendedName>
</protein>
<dbReference type="InterPro" id="IPR032675">
    <property type="entry name" value="LRR_dom_sf"/>
</dbReference>
<keyword evidence="2" id="KW-1185">Reference proteome</keyword>
<accession>A0A8H5CAJ7</accession>
<name>A0A8H5CAJ7_9AGAR</name>
<proteinExistence type="predicted"/>
<dbReference type="Gene3D" id="3.80.10.10">
    <property type="entry name" value="Ribonuclease Inhibitor"/>
    <property type="match status" value="2"/>
</dbReference>